<evidence type="ECO:0000256" key="1">
    <source>
        <dbReference type="SAM" id="MobiDB-lite"/>
    </source>
</evidence>
<organism evidence="2 3">
    <name type="scientific">Prorocentrum cordatum</name>
    <dbReference type="NCBI Taxonomy" id="2364126"/>
    <lineage>
        <taxon>Eukaryota</taxon>
        <taxon>Sar</taxon>
        <taxon>Alveolata</taxon>
        <taxon>Dinophyceae</taxon>
        <taxon>Prorocentrales</taxon>
        <taxon>Prorocentraceae</taxon>
        <taxon>Prorocentrum</taxon>
    </lineage>
</organism>
<dbReference type="Proteomes" id="UP001189429">
    <property type="component" value="Unassembled WGS sequence"/>
</dbReference>
<comment type="caution">
    <text evidence="2">The sequence shown here is derived from an EMBL/GenBank/DDBJ whole genome shotgun (WGS) entry which is preliminary data.</text>
</comment>
<reference evidence="2" key="1">
    <citation type="submission" date="2023-10" db="EMBL/GenBank/DDBJ databases">
        <authorList>
            <person name="Chen Y."/>
            <person name="Shah S."/>
            <person name="Dougan E. K."/>
            <person name="Thang M."/>
            <person name="Chan C."/>
        </authorList>
    </citation>
    <scope>NUCLEOTIDE SEQUENCE [LARGE SCALE GENOMIC DNA]</scope>
</reference>
<evidence type="ECO:0000313" key="2">
    <source>
        <dbReference type="EMBL" id="CAK0910843.1"/>
    </source>
</evidence>
<gene>
    <name evidence="2" type="ORF">PCOR1329_LOCUS84901</name>
</gene>
<evidence type="ECO:0000313" key="3">
    <source>
        <dbReference type="Proteomes" id="UP001189429"/>
    </source>
</evidence>
<feature type="region of interest" description="Disordered" evidence="1">
    <location>
        <begin position="76"/>
        <end position="106"/>
    </location>
</feature>
<accession>A0ABN9YDG1</accession>
<proteinExistence type="predicted"/>
<feature type="region of interest" description="Disordered" evidence="1">
    <location>
        <begin position="1"/>
        <end position="52"/>
    </location>
</feature>
<feature type="compositionally biased region" description="Basic and acidic residues" evidence="1">
    <location>
        <begin position="78"/>
        <end position="89"/>
    </location>
</feature>
<protein>
    <submittedName>
        <fullName evidence="2">Uncharacterized protein</fullName>
    </submittedName>
</protein>
<keyword evidence="3" id="KW-1185">Reference proteome</keyword>
<sequence>MSSSKRLHGEVGPPRVREAERTTPELGSRAALAEIQRRGRCTPRSGDLRGAVEGGGAGRVLMRRGCAAASTANLGGRRVGERHTTESGEGHATIGGAARSWEGPGE</sequence>
<dbReference type="EMBL" id="CAUYUJ010022471">
    <property type="protein sequence ID" value="CAK0910843.1"/>
    <property type="molecule type" value="Genomic_DNA"/>
</dbReference>
<name>A0ABN9YDG1_9DINO</name>